<evidence type="ECO:0000256" key="2">
    <source>
        <dbReference type="ARBA" id="ARBA00006513"/>
    </source>
</evidence>
<keyword evidence="7 11" id="KW-1133">Transmembrane helix</keyword>
<comment type="subcellular location">
    <subcellularLocation>
        <location evidence="1">Cell membrane</location>
        <topology evidence="1">Multi-pass membrane protein</topology>
    </subcellularLocation>
</comment>
<gene>
    <name evidence="12" type="ORF">FKW44_019182</name>
</gene>
<feature type="transmembrane region" description="Helical" evidence="11">
    <location>
        <begin position="14"/>
        <end position="33"/>
    </location>
</feature>
<evidence type="ECO:0000256" key="7">
    <source>
        <dbReference type="ARBA" id="ARBA00022989"/>
    </source>
</evidence>
<dbReference type="AlphaFoldDB" id="A0A7T8JXC3"/>
<evidence type="ECO:0000256" key="1">
    <source>
        <dbReference type="ARBA" id="ARBA00004651"/>
    </source>
</evidence>
<keyword evidence="6" id="KW-0375">Hydrogen ion transport</keyword>
<dbReference type="Proteomes" id="UP000595437">
    <property type="component" value="Chromosome 13"/>
</dbReference>
<name>A0A7T8JXC3_CALRO</name>
<evidence type="ECO:0000313" key="12">
    <source>
        <dbReference type="EMBL" id="QQP38573.1"/>
    </source>
</evidence>
<dbReference type="InterPro" id="IPR004878">
    <property type="entry name" value="Otopetrin"/>
</dbReference>
<dbReference type="PANTHER" id="PTHR21522:SF62">
    <property type="entry name" value="OTOPETRIN-LIKE A, ISOFORM C"/>
    <property type="match status" value="1"/>
</dbReference>
<dbReference type="PANTHER" id="PTHR21522">
    <property type="entry name" value="PROTON CHANNEL OTOP"/>
    <property type="match status" value="1"/>
</dbReference>
<evidence type="ECO:0000313" key="13">
    <source>
        <dbReference type="Proteomes" id="UP000595437"/>
    </source>
</evidence>
<evidence type="ECO:0000256" key="8">
    <source>
        <dbReference type="ARBA" id="ARBA00023065"/>
    </source>
</evidence>
<keyword evidence="10" id="KW-0407">Ion channel</keyword>
<dbReference type="GO" id="GO:0015252">
    <property type="term" value="F:proton channel activity"/>
    <property type="evidence" value="ECO:0007669"/>
    <property type="project" value="InterPro"/>
</dbReference>
<reference evidence="13" key="1">
    <citation type="submission" date="2021-01" db="EMBL/GenBank/DDBJ databases">
        <title>Caligus Genome Assembly.</title>
        <authorList>
            <person name="Gallardo-Escarate C."/>
        </authorList>
    </citation>
    <scope>NUCLEOTIDE SEQUENCE [LARGE SCALE GENOMIC DNA]</scope>
</reference>
<protein>
    <submittedName>
        <fullName evidence="12">Uncharacterized protein</fullName>
    </submittedName>
</protein>
<comment type="similarity">
    <text evidence="2">Belongs to the otopetrin family.</text>
</comment>
<proteinExistence type="inferred from homology"/>
<sequence length="87" mass="9510">MKFHGEESSILGDYLLRVAGFGIIAYAVFNIIAGGLGDYTDLKNLLVLSTGGITIIEAILQLLFITDAQRRRIHSLNHDNIKPGGRL</sequence>
<evidence type="ECO:0000256" key="6">
    <source>
        <dbReference type="ARBA" id="ARBA00022781"/>
    </source>
</evidence>
<organism evidence="12 13">
    <name type="scientific">Caligus rogercresseyi</name>
    <name type="common">Sea louse</name>
    <dbReference type="NCBI Taxonomy" id="217165"/>
    <lineage>
        <taxon>Eukaryota</taxon>
        <taxon>Metazoa</taxon>
        <taxon>Ecdysozoa</taxon>
        <taxon>Arthropoda</taxon>
        <taxon>Crustacea</taxon>
        <taxon>Multicrustacea</taxon>
        <taxon>Hexanauplia</taxon>
        <taxon>Copepoda</taxon>
        <taxon>Siphonostomatoida</taxon>
        <taxon>Caligidae</taxon>
        <taxon>Caligus</taxon>
    </lineage>
</organism>
<keyword evidence="3" id="KW-0813">Transport</keyword>
<keyword evidence="4" id="KW-1003">Cell membrane</keyword>
<feature type="transmembrane region" description="Helical" evidence="11">
    <location>
        <begin position="45"/>
        <end position="65"/>
    </location>
</feature>
<accession>A0A7T8JXC3</accession>
<evidence type="ECO:0000256" key="10">
    <source>
        <dbReference type="ARBA" id="ARBA00023303"/>
    </source>
</evidence>
<dbReference type="OrthoDB" id="6429739at2759"/>
<dbReference type="GO" id="GO:0005886">
    <property type="term" value="C:plasma membrane"/>
    <property type="evidence" value="ECO:0007669"/>
    <property type="project" value="UniProtKB-SubCell"/>
</dbReference>
<dbReference type="EMBL" id="CP045902">
    <property type="protein sequence ID" value="QQP38573.1"/>
    <property type="molecule type" value="Genomic_DNA"/>
</dbReference>
<keyword evidence="5 11" id="KW-0812">Transmembrane</keyword>
<dbReference type="Pfam" id="PF03189">
    <property type="entry name" value="Otopetrin"/>
    <property type="match status" value="1"/>
</dbReference>
<keyword evidence="13" id="KW-1185">Reference proteome</keyword>
<evidence type="ECO:0000256" key="4">
    <source>
        <dbReference type="ARBA" id="ARBA00022475"/>
    </source>
</evidence>
<evidence type="ECO:0000256" key="5">
    <source>
        <dbReference type="ARBA" id="ARBA00022692"/>
    </source>
</evidence>
<evidence type="ECO:0000256" key="11">
    <source>
        <dbReference type="SAM" id="Phobius"/>
    </source>
</evidence>
<keyword evidence="9 11" id="KW-0472">Membrane</keyword>
<evidence type="ECO:0000256" key="3">
    <source>
        <dbReference type="ARBA" id="ARBA00022448"/>
    </source>
</evidence>
<keyword evidence="8" id="KW-0406">Ion transport</keyword>
<evidence type="ECO:0000256" key="9">
    <source>
        <dbReference type="ARBA" id="ARBA00023136"/>
    </source>
</evidence>